<reference evidence="1" key="1">
    <citation type="submission" date="2004-05" db="EMBL/GenBank/DDBJ databases">
        <authorList>
            <person name="Town C.D."/>
        </authorList>
    </citation>
    <scope>NUCLEOTIDE SEQUENCE</scope>
</reference>
<gene>
    <name evidence="1" type="ORF">MtrDRAFT_AC148915g23v2</name>
</gene>
<dbReference type="AlphaFoldDB" id="A2Q1J6"/>
<evidence type="ECO:0000313" key="1">
    <source>
        <dbReference type="EMBL" id="ABN05813.1"/>
    </source>
</evidence>
<organism evidence="1">
    <name type="scientific">Medicago truncatula</name>
    <name type="common">Barrel medic</name>
    <name type="synonym">Medicago tribuloides</name>
    <dbReference type="NCBI Taxonomy" id="3880"/>
    <lineage>
        <taxon>Eukaryota</taxon>
        <taxon>Viridiplantae</taxon>
        <taxon>Streptophyta</taxon>
        <taxon>Embryophyta</taxon>
        <taxon>Tracheophyta</taxon>
        <taxon>Spermatophyta</taxon>
        <taxon>Magnoliopsida</taxon>
        <taxon>eudicotyledons</taxon>
        <taxon>Gunneridae</taxon>
        <taxon>Pentapetalae</taxon>
        <taxon>rosids</taxon>
        <taxon>fabids</taxon>
        <taxon>Fabales</taxon>
        <taxon>Fabaceae</taxon>
        <taxon>Papilionoideae</taxon>
        <taxon>50 kb inversion clade</taxon>
        <taxon>NPAAA clade</taxon>
        <taxon>Hologalegina</taxon>
        <taxon>IRL clade</taxon>
        <taxon>Trifolieae</taxon>
        <taxon>Medicago</taxon>
    </lineage>
</organism>
<dbReference type="Gene3D" id="3.40.50.300">
    <property type="entry name" value="P-loop containing nucleotide triphosphate hydrolases"/>
    <property type="match status" value="1"/>
</dbReference>
<dbReference type="InterPro" id="IPR027417">
    <property type="entry name" value="P-loop_NTPase"/>
</dbReference>
<protein>
    <submittedName>
        <fullName evidence="1">Uncharacterized protein</fullName>
    </submittedName>
</protein>
<name>A2Q1J6_MEDTR</name>
<reference evidence="1" key="2">
    <citation type="submission" date="2007-03" db="EMBL/GenBank/DDBJ databases">
        <authorList>
            <consortium name="The International Medicago Genome Annotation Group"/>
        </authorList>
    </citation>
    <scope>NUCLEOTIDE SEQUENCE</scope>
</reference>
<proteinExistence type="predicted"/>
<sequence length="39" mass="4610">MKLENKFKYEAVRRATIAEKFIPVFMGSAYKYKVIVELP</sequence>
<accession>A2Q1J6</accession>
<dbReference type="EMBL" id="AC148915">
    <property type="protein sequence ID" value="ABN05813.1"/>
    <property type="molecule type" value="Genomic_DNA"/>
</dbReference>